<name>A0A8H6M8L5_9AGAR</name>
<organism evidence="2 3">
    <name type="scientific">Ephemerocybe angulata</name>
    <dbReference type="NCBI Taxonomy" id="980116"/>
    <lineage>
        <taxon>Eukaryota</taxon>
        <taxon>Fungi</taxon>
        <taxon>Dikarya</taxon>
        <taxon>Basidiomycota</taxon>
        <taxon>Agaricomycotina</taxon>
        <taxon>Agaricomycetes</taxon>
        <taxon>Agaricomycetidae</taxon>
        <taxon>Agaricales</taxon>
        <taxon>Agaricineae</taxon>
        <taxon>Psathyrellaceae</taxon>
        <taxon>Ephemerocybe</taxon>
    </lineage>
</organism>
<dbReference type="InterPro" id="IPR055481">
    <property type="entry name" value="DUF7053"/>
</dbReference>
<dbReference type="SUPFAM" id="SSF55961">
    <property type="entry name" value="Bet v1-like"/>
    <property type="match status" value="1"/>
</dbReference>
<dbReference type="OrthoDB" id="61390at2759"/>
<gene>
    <name evidence="2" type="ORF">DFP72DRAFT_844749</name>
</gene>
<dbReference type="Gene3D" id="3.30.530.20">
    <property type="match status" value="1"/>
</dbReference>
<proteinExistence type="predicted"/>
<dbReference type="EMBL" id="JACGCI010000017">
    <property type="protein sequence ID" value="KAF6758975.1"/>
    <property type="molecule type" value="Genomic_DNA"/>
</dbReference>
<evidence type="ECO:0000259" key="1">
    <source>
        <dbReference type="Pfam" id="PF23155"/>
    </source>
</evidence>
<reference evidence="2 3" key="1">
    <citation type="submission" date="2020-07" db="EMBL/GenBank/DDBJ databases">
        <title>Comparative genomics of pyrophilous fungi reveals a link between fire events and developmental genes.</title>
        <authorList>
            <consortium name="DOE Joint Genome Institute"/>
            <person name="Steindorff A.S."/>
            <person name="Carver A."/>
            <person name="Calhoun S."/>
            <person name="Stillman K."/>
            <person name="Liu H."/>
            <person name="Lipzen A."/>
            <person name="Pangilinan J."/>
            <person name="Labutti K."/>
            <person name="Bruns T.D."/>
            <person name="Grigoriev I.V."/>
        </authorList>
    </citation>
    <scope>NUCLEOTIDE SEQUENCE [LARGE SCALE GENOMIC DNA]</scope>
    <source>
        <strain evidence="2 3">CBS 144469</strain>
    </source>
</reference>
<dbReference type="Pfam" id="PF23155">
    <property type="entry name" value="DUF7053"/>
    <property type="match status" value="1"/>
</dbReference>
<sequence length="157" mass="17366">MAILTSSRNFTYESHIKAPVQEVIAFLQDAPSLASQSPVFISIHIHPDTSTTEPYWHVITERVPIVGSIETSTRIRVRFLPTAEGVSCTVRASLGVRMQTDYVVEEKSEGESLLKESTTMKASVFLINFTYPIMRDAHKTIIDSIAARAVQSGGLKL</sequence>
<accession>A0A8H6M8L5</accession>
<dbReference type="InterPro" id="IPR023393">
    <property type="entry name" value="START-like_dom_sf"/>
</dbReference>
<keyword evidence="3" id="KW-1185">Reference proteome</keyword>
<dbReference type="AlphaFoldDB" id="A0A8H6M8L5"/>
<feature type="domain" description="DUF7053" evidence="1">
    <location>
        <begin position="19"/>
        <end position="149"/>
    </location>
</feature>
<evidence type="ECO:0000313" key="2">
    <source>
        <dbReference type="EMBL" id="KAF6758975.1"/>
    </source>
</evidence>
<dbReference type="Proteomes" id="UP000521943">
    <property type="component" value="Unassembled WGS sequence"/>
</dbReference>
<comment type="caution">
    <text evidence="2">The sequence shown here is derived from an EMBL/GenBank/DDBJ whole genome shotgun (WGS) entry which is preliminary data.</text>
</comment>
<evidence type="ECO:0000313" key="3">
    <source>
        <dbReference type="Proteomes" id="UP000521943"/>
    </source>
</evidence>
<protein>
    <recommendedName>
        <fullName evidence="1">DUF7053 domain-containing protein</fullName>
    </recommendedName>
</protein>